<gene>
    <name evidence="1" type="ORF">NPIL_418281</name>
</gene>
<organism evidence="1 2">
    <name type="scientific">Nephila pilipes</name>
    <name type="common">Giant wood spider</name>
    <name type="synonym">Nephila maculata</name>
    <dbReference type="NCBI Taxonomy" id="299642"/>
    <lineage>
        <taxon>Eukaryota</taxon>
        <taxon>Metazoa</taxon>
        <taxon>Ecdysozoa</taxon>
        <taxon>Arthropoda</taxon>
        <taxon>Chelicerata</taxon>
        <taxon>Arachnida</taxon>
        <taxon>Araneae</taxon>
        <taxon>Araneomorphae</taxon>
        <taxon>Entelegynae</taxon>
        <taxon>Araneoidea</taxon>
        <taxon>Nephilidae</taxon>
        <taxon>Nephila</taxon>
    </lineage>
</organism>
<sequence>MEVLSGDPYDVPEVDNECATCCMAHWCHMCCWLTRPDIQLPGVNIEHHRQAVHVNYKEPLHYEQPKCSHLRRFNAIPPTSSTRSFFACRNKKSTGLQRRSNFNSPGHFLKPDWIREYLTSQRAWSAIPRPYKMSFSIYSDG</sequence>
<dbReference type="AlphaFoldDB" id="A0A8X6PWK4"/>
<dbReference type="EMBL" id="BMAW01120415">
    <property type="protein sequence ID" value="GFT89237.1"/>
    <property type="molecule type" value="Genomic_DNA"/>
</dbReference>
<comment type="caution">
    <text evidence="1">The sequence shown here is derived from an EMBL/GenBank/DDBJ whole genome shotgun (WGS) entry which is preliminary data.</text>
</comment>
<accession>A0A8X6PWK4</accession>
<proteinExistence type="predicted"/>
<reference evidence="1" key="1">
    <citation type="submission" date="2020-08" db="EMBL/GenBank/DDBJ databases">
        <title>Multicomponent nature underlies the extraordinary mechanical properties of spider dragline silk.</title>
        <authorList>
            <person name="Kono N."/>
            <person name="Nakamura H."/>
            <person name="Mori M."/>
            <person name="Yoshida Y."/>
            <person name="Ohtoshi R."/>
            <person name="Malay A.D."/>
            <person name="Moran D.A.P."/>
            <person name="Tomita M."/>
            <person name="Numata K."/>
            <person name="Arakawa K."/>
        </authorList>
    </citation>
    <scope>NUCLEOTIDE SEQUENCE</scope>
</reference>
<evidence type="ECO:0000313" key="1">
    <source>
        <dbReference type="EMBL" id="GFT89237.1"/>
    </source>
</evidence>
<dbReference type="Proteomes" id="UP000887013">
    <property type="component" value="Unassembled WGS sequence"/>
</dbReference>
<name>A0A8X6PWK4_NEPPI</name>
<protein>
    <submittedName>
        <fullName evidence="1">Uncharacterized protein</fullName>
    </submittedName>
</protein>
<evidence type="ECO:0000313" key="2">
    <source>
        <dbReference type="Proteomes" id="UP000887013"/>
    </source>
</evidence>
<keyword evidence="2" id="KW-1185">Reference proteome</keyword>